<protein>
    <submittedName>
        <fullName evidence="1">Uncharacterized protein</fullName>
    </submittedName>
</protein>
<organism evidence="1 2">
    <name type="scientific">Hypoxylon rubiginosum</name>
    <dbReference type="NCBI Taxonomy" id="110542"/>
    <lineage>
        <taxon>Eukaryota</taxon>
        <taxon>Fungi</taxon>
        <taxon>Dikarya</taxon>
        <taxon>Ascomycota</taxon>
        <taxon>Pezizomycotina</taxon>
        <taxon>Sordariomycetes</taxon>
        <taxon>Xylariomycetidae</taxon>
        <taxon>Xylariales</taxon>
        <taxon>Hypoxylaceae</taxon>
        <taxon>Hypoxylon</taxon>
    </lineage>
</organism>
<evidence type="ECO:0000313" key="2">
    <source>
        <dbReference type="Proteomes" id="UP001497700"/>
    </source>
</evidence>
<reference evidence="1 2" key="1">
    <citation type="journal article" date="2022" name="New Phytol.">
        <title>Ecological generalism drives hyperdiversity of secondary metabolite gene clusters in xylarialean endophytes.</title>
        <authorList>
            <person name="Franco M.E.E."/>
            <person name="Wisecaver J.H."/>
            <person name="Arnold A.E."/>
            <person name="Ju Y.M."/>
            <person name="Slot J.C."/>
            <person name="Ahrendt S."/>
            <person name="Moore L.P."/>
            <person name="Eastman K.E."/>
            <person name="Scott K."/>
            <person name="Konkel Z."/>
            <person name="Mondo S.J."/>
            <person name="Kuo A."/>
            <person name="Hayes R.D."/>
            <person name="Haridas S."/>
            <person name="Andreopoulos B."/>
            <person name="Riley R."/>
            <person name="LaButti K."/>
            <person name="Pangilinan J."/>
            <person name="Lipzen A."/>
            <person name="Amirebrahimi M."/>
            <person name="Yan J."/>
            <person name="Adam C."/>
            <person name="Keymanesh K."/>
            <person name="Ng V."/>
            <person name="Louie K."/>
            <person name="Northen T."/>
            <person name="Drula E."/>
            <person name="Henrissat B."/>
            <person name="Hsieh H.M."/>
            <person name="Youens-Clark K."/>
            <person name="Lutzoni F."/>
            <person name="Miadlikowska J."/>
            <person name="Eastwood D.C."/>
            <person name="Hamelin R.C."/>
            <person name="Grigoriev I.V."/>
            <person name="U'Ren J.M."/>
        </authorList>
    </citation>
    <scope>NUCLEOTIDE SEQUENCE [LARGE SCALE GENOMIC DNA]</scope>
    <source>
        <strain evidence="1 2">CBS 119005</strain>
    </source>
</reference>
<accession>A0ACB9Z8G6</accession>
<comment type="caution">
    <text evidence="1">The sequence shown here is derived from an EMBL/GenBank/DDBJ whole genome shotgun (WGS) entry which is preliminary data.</text>
</comment>
<evidence type="ECO:0000313" key="1">
    <source>
        <dbReference type="EMBL" id="KAI4867641.1"/>
    </source>
</evidence>
<dbReference type="EMBL" id="MU393445">
    <property type="protein sequence ID" value="KAI4867641.1"/>
    <property type="molecule type" value="Genomic_DNA"/>
</dbReference>
<proteinExistence type="predicted"/>
<dbReference type="Proteomes" id="UP001497700">
    <property type="component" value="Unassembled WGS sequence"/>
</dbReference>
<keyword evidence="2" id="KW-1185">Reference proteome</keyword>
<name>A0ACB9Z8G6_9PEZI</name>
<gene>
    <name evidence="1" type="ORF">F4820DRAFT_412917</name>
</gene>
<sequence>MTLSKGDVELILTVVQAFVDALPSTSRTTQPSQSQTEERNRLERNNEITLLKVAIYGLSELAGEELKEILGNHRDTCDSSNDASGTANDALKDLLQLLNELVDERILTKEGMILANPLQNYPRLRALENLLRSSPGMALIDMPVLEWIKYPAEPLQYRKIRRRVDKFIESMTNISYPPNVIKEFDTVQIRPNQIFFTSDDEGAQADLQQAQRLCETTETLAKVFKEASFCGGDHAAHIHLSGFEKSEIDMLISLCGSNEKWHVVHWASASLPSLSEAQHTPTGPICSVLNDAYTRKAPLRIQLLGGDYWNIVPRQGNERVRGVVAPKNTLEEWLYIEEGGELCKEDLFKFPHTKKDRVRLALNFSRSLFCLLGSPLLQGPWKSRSIRVAETTGDPSVSGLNIKPYVELIGDLAEDDEKIERAKSSILHLGVLFWELFIGRKLTILDADRENDDSDDEGTLSNALVRSVEYARNKIMVSDTYFELILNCESLHLDAKAVDQSRGKFHRYIIKPLGEALEELTRSKKKNVGCDAQQDSSQLTHEPTQTSNPVNLLKERNLVRMATHQQQKDYKSSRMCALLDADSQSYQKRTHPDPRTEDFVSRMEEFIETYIVPLHVEPKHENPAHSIRSEYQKKSIRIAVLDTGIYPDEEDSVYEGGRGRIIKKRGFTDNSHDASVDSYGHGTHVVRILLRFAPYAEIIIANVFESKFSTEVNRVAEALKWVAGPDCDADMIVMAFDTPDQTLTPCIQDLVRKDKLIFAAASNSGGNQQRAFPASCKGVFCIHVSDGMGNKTGINPAPKEKRDNFSTLGSAIESRWNGEYMSIDGSSFSTAIAAAIAANALEFIRHRLLNSSDKPGFFYGYLGMRALFHCLSDPMDNYHYIKPWKRYLWDNETSPEAVCAALRNMAAFGSEAWIEDTNADSFQGFDCYINDIYD</sequence>